<accession>A0AAV7GXK0</accession>
<evidence type="ECO:0000256" key="1">
    <source>
        <dbReference type="SAM" id="MobiDB-lite"/>
    </source>
</evidence>
<dbReference type="EMBL" id="JAGFBR010000010">
    <property type="protein sequence ID" value="KAH0460524.1"/>
    <property type="molecule type" value="Genomic_DNA"/>
</dbReference>
<feature type="compositionally biased region" description="Basic and acidic residues" evidence="1">
    <location>
        <begin position="10"/>
        <end position="28"/>
    </location>
</feature>
<evidence type="ECO:0000313" key="3">
    <source>
        <dbReference type="Proteomes" id="UP000775213"/>
    </source>
</evidence>
<proteinExistence type="predicted"/>
<comment type="caution">
    <text evidence="2">The sequence shown here is derived from an EMBL/GenBank/DDBJ whole genome shotgun (WGS) entry which is preliminary data.</text>
</comment>
<gene>
    <name evidence="2" type="ORF">IEQ34_011187</name>
</gene>
<feature type="region of interest" description="Disordered" evidence="1">
    <location>
        <begin position="242"/>
        <end position="271"/>
    </location>
</feature>
<evidence type="ECO:0000313" key="2">
    <source>
        <dbReference type="EMBL" id="KAH0460524.1"/>
    </source>
</evidence>
<protein>
    <submittedName>
        <fullName evidence="2">Uncharacterized protein</fullName>
    </submittedName>
</protein>
<reference evidence="2 3" key="1">
    <citation type="journal article" date="2021" name="Hortic Res">
        <title>Chromosome-scale assembly of the Dendrobium chrysotoxum genome enhances the understanding of orchid evolution.</title>
        <authorList>
            <person name="Zhang Y."/>
            <person name="Zhang G.Q."/>
            <person name="Zhang D."/>
            <person name="Liu X.D."/>
            <person name="Xu X.Y."/>
            <person name="Sun W.H."/>
            <person name="Yu X."/>
            <person name="Zhu X."/>
            <person name="Wang Z.W."/>
            <person name="Zhao X."/>
            <person name="Zhong W.Y."/>
            <person name="Chen H."/>
            <person name="Yin W.L."/>
            <person name="Huang T."/>
            <person name="Niu S.C."/>
            <person name="Liu Z.J."/>
        </authorList>
    </citation>
    <scope>NUCLEOTIDE SEQUENCE [LARGE SCALE GENOMIC DNA]</scope>
    <source>
        <strain evidence="2">Lindl</strain>
    </source>
</reference>
<keyword evidence="3" id="KW-1185">Reference proteome</keyword>
<organism evidence="2 3">
    <name type="scientific">Dendrobium chrysotoxum</name>
    <name type="common">Orchid</name>
    <dbReference type="NCBI Taxonomy" id="161865"/>
    <lineage>
        <taxon>Eukaryota</taxon>
        <taxon>Viridiplantae</taxon>
        <taxon>Streptophyta</taxon>
        <taxon>Embryophyta</taxon>
        <taxon>Tracheophyta</taxon>
        <taxon>Spermatophyta</taxon>
        <taxon>Magnoliopsida</taxon>
        <taxon>Liliopsida</taxon>
        <taxon>Asparagales</taxon>
        <taxon>Orchidaceae</taxon>
        <taxon>Epidendroideae</taxon>
        <taxon>Malaxideae</taxon>
        <taxon>Dendrobiinae</taxon>
        <taxon>Dendrobium</taxon>
    </lineage>
</organism>
<sequence>MGDLASSKVPSEDRPAQRSEVSKRVQKAPKADDVISTVTEDSFISFRKKFHFPNDLVMKVPARTDRACFPPPGYVTVYEFSLRAGLRFPPSSELIDILTLCGVCLSQFSYRAMSIVMGLIVLFKDRRVVLSSKCLSRMGRLFSDASKWLDIRTRDPSKGWISNFFYVQNDWGLQEKWEKLKELPVPLHIGAEDLLRILKLPDLDVLHYEVRYLSRYVDEEYLFKVGLSTQAGRSHAQMLKKSARVPEVVPQKNHSKRPGSEEGLQESRKKRADEVLTVVSKGPRASPSKSYIPEDVLNHQCIGRRRAEELVSSPSLLLLFYIS</sequence>
<dbReference type="Proteomes" id="UP000775213">
    <property type="component" value="Unassembled WGS sequence"/>
</dbReference>
<dbReference type="AlphaFoldDB" id="A0AAV7GXK0"/>
<feature type="region of interest" description="Disordered" evidence="1">
    <location>
        <begin position="1"/>
        <end position="28"/>
    </location>
</feature>
<name>A0AAV7GXK0_DENCH</name>